<feature type="compositionally biased region" description="Basic and acidic residues" evidence="11">
    <location>
        <begin position="1202"/>
        <end position="1211"/>
    </location>
</feature>
<dbReference type="EC" id="5.6.2.4" evidence="9"/>
<dbReference type="SUPFAM" id="SSF158702">
    <property type="entry name" value="Sec63 N-terminal domain-like"/>
    <property type="match status" value="1"/>
</dbReference>
<keyword evidence="5" id="KW-0067">ATP-binding</keyword>
<feature type="region of interest" description="Disordered" evidence="11">
    <location>
        <begin position="1"/>
        <end position="21"/>
    </location>
</feature>
<keyword evidence="4" id="KW-0347">Helicase</keyword>
<evidence type="ECO:0000256" key="2">
    <source>
        <dbReference type="ARBA" id="ARBA00022741"/>
    </source>
</evidence>
<keyword evidence="15" id="KW-1185">Reference proteome</keyword>
<dbReference type="InterPro" id="IPR057842">
    <property type="entry name" value="WH_MER3"/>
</dbReference>
<dbReference type="SMART" id="SM00973">
    <property type="entry name" value="Sec63"/>
    <property type="match status" value="1"/>
</dbReference>
<dbReference type="PANTHER" id="PTHR47835:SF3">
    <property type="entry name" value="HELICASE FOR MEIOSIS 1"/>
    <property type="match status" value="1"/>
</dbReference>
<dbReference type="SMART" id="SM00490">
    <property type="entry name" value="HELICc"/>
    <property type="match status" value="1"/>
</dbReference>
<feature type="compositionally biased region" description="Low complexity" evidence="11">
    <location>
        <begin position="110"/>
        <end position="123"/>
    </location>
</feature>
<proteinExistence type="inferred from homology"/>
<feature type="domain" description="Helicase C-terminal" evidence="13">
    <location>
        <begin position="503"/>
        <end position="707"/>
    </location>
</feature>
<evidence type="ECO:0000313" key="15">
    <source>
        <dbReference type="Proteomes" id="UP000294003"/>
    </source>
</evidence>
<accession>A0ABY0HFN8</accession>
<reference evidence="14 15" key="1">
    <citation type="submission" date="2018-06" db="EMBL/GenBank/DDBJ databases">
        <title>Complete Genomes of Monosporascus.</title>
        <authorList>
            <person name="Robinson A.J."/>
            <person name="Natvig D.O."/>
        </authorList>
    </citation>
    <scope>NUCLEOTIDE SEQUENCE [LARGE SCALE GENOMIC DNA]</scope>
    <source>
        <strain evidence="14 15">CBS 609.92</strain>
    </source>
</reference>
<name>A0ABY0HFN8_9PEZI</name>
<dbReference type="SMART" id="SM00487">
    <property type="entry name" value="DEXDc"/>
    <property type="match status" value="1"/>
</dbReference>
<feature type="compositionally biased region" description="Polar residues" evidence="11">
    <location>
        <begin position="170"/>
        <end position="183"/>
    </location>
</feature>
<feature type="compositionally biased region" description="Low complexity" evidence="11">
    <location>
        <begin position="86"/>
        <end position="99"/>
    </location>
</feature>
<evidence type="ECO:0000259" key="13">
    <source>
        <dbReference type="PROSITE" id="PS51194"/>
    </source>
</evidence>
<feature type="region of interest" description="Disordered" evidence="11">
    <location>
        <begin position="1443"/>
        <end position="1463"/>
    </location>
</feature>
<protein>
    <recommendedName>
        <fullName evidence="9">DNA 3'-5' helicase</fullName>
        <ecNumber evidence="9">5.6.2.4</ecNumber>
    </recommendedName>
</protein>
<evidence type="ECO:0000256" key="11">
    <source>
        <dbReference type="SAM" id="MobiDB-lite"/>
    </source>
</evidence>
<dbReference type="InterPro" id="IPR052247">
    <property type="entry name" value="Meiotic_Crossover_Helicase"/>
</dbReference>
<dbReference type="InterPro" id="IPR001650">
    <property type="entry name" value="Helicase_C-like"/>
</dbReference>
<feature type="region of interest" description="Disordered" evidence="11">
    <location>
        <begin position="1339"/>
        <end position="1406"/>
    </location>
</feature>
<dbReference type="Pfam" id="PF00270">
    <property type="entry name" value="DEAD"/>
    <property type="match status" value="1"/>
</dbReference>
<evidence type="ECO:0000256" key="1">
    <source>
        <dbReference type="ARBA" id="ARBA00010140"/>
    </source>
</evidence>
<dbReference type="Proteomes" id="UP000294003">
    <property type="component" value="Unassembled WGS sequence"/>
</dbReference>
<feature type="region of interest" description="Disordered" evidence="11">
    <location>
        <begin position="74"/>
        <end position="236"/>
    </location>
</feature>
<evidence type="ECO:0000256" key="9">
    <source>
        <dbReference type="ARBA" id="ARBA00034808"/>
    </source>
</evidence>
<feature type="compositionally biased region" description="Basic and acidic residues" evidence="11">
    <location>
        <begin position="1350"/>
        <end position="1368"/>
    </location>
</feature>
<evidence type="ECO:0000256" key="3">
    <source>
        <dbReference type="ARBA" id="ARBA00022801"/>
    </source>
</evidence>
<evidence type="ECO:0000256" key="5">
    <source>
        <dbReference type="ARBA" id="ARBA00022840"/>
    </source>
</evidence>
<dbReference type="InterPro" id="IPR036388">
    <property type="entry name" value="WH-like_DNA-bd_sf"/>
</dbReference>
<evidence type="ECO:0000256" key="6">
    <source>
        <dbReference type="ARBA" id="ARBA00023235"/>
    </source>
</evidence>
<dbReference type="PROSITE" id="PS51194">
    <property type="entry name" value="HELICASE_CTER"/>
    <property type="match status" value="1"/>
</dbReference>
<dbReference type="InterPro" id="IPR014001">
    <property type="entry name" value="Helicase_ATP-bd"/>
</dbReference>
<feature type="domain" description="Helicase ATP-binding" evidence="12">
    <location>
        <begin position="289"/>
        <end position="463"/>
    </location>
</feature>
<sequence>MSGKSSEAGAENSHHIYGFPNRVGQDRHIQNIINHTANLFPARDYQRPRFLPFEDLNIQGDEILNPFDVDQVDGRDLDDFGRPQQSNSLDYLPSSSSNPASRHDGREPRLSLSLSNPLSRPTRVLGDASHHFRPFAPRDPDYQPPLTTNPIHIDRLRPSLASQPIFGRDGSQNAKELQPSAQLATPPYHKPSNKTPPRGSSITQSSPSELGNSSPSMRLSLGRQPQKATRPPASQAWGDKLQLDLDHARNVPPIINNTQLVEPRQALPDRFRAIFPYQLFNAVQSKCFPLVYGTNENLVVSAPTGSGKTAILELAICKLVGSPGGERFKIVYQAPTKALCTERARDWEKKFSHMNLRCIELTGDTTQAQARLVGSASIIVTTPEKWDSVTRKWSDHRKLLDMVRLVLIDEVHILNDVRGATLEAVVSRMKTIRADVRFVALSATVPNIQDIAKWLGRDATNQHEPAKYEAFGEEMRPVKLQKYVYGYDGSPNEFVFDKSLDGKLNLLLSKHSEKKPIMVFCFTRKSCESTAKVLAEWWLACNSADKAWPAPSNRIPVISSDLQEIVRYGVAFHHAGLDLEDRVSVEQHYLSGQLHVICCTSTLAVGVNLPCHTVVLKGTVGYSDGELQEYSDLEVTQMLGRAGRPQFDKNAVAIIMTRREKVNRYNTVIKGEQTVESTLHRNLIEHLNSEIGLGAIQDIATAKKWIGGTFLSVRMRQEPGCYGAEDVLNAAGADERMEEWCERDIKNLQQYGLITQAPFGCTEYGNAMSRYMVRFETMKLLLTIPRGVSLEEMLTTLSKAEEFREFRFKPAERALFRTLNQSSFILHPIRETLTQTWHKVSLMVQVYLGGVELPNDKEFGHLKRQIACEKAAIFDRLNRLVRCVVDCKAYDGDGVGTRVGLELARAIAANSWENKPTQLSQIPGFGPVAVRRWVGHGVRTVLGIADKDFLEIERIASRNPPYGKNLLKTLDSFPRLTLGVEMMDSLRRQSGSQNSTSVMVKASLGHCNTKRAPSWNDKAPAVTFMAEVSDGSLAYFWRGNIKKLDPAQGLELRFPVALSGPNQVISCYFSCEEIVGTQVTKRLEPQIPASALNTIRVPRPRRELPKVDLLDDDLDLEDVDDADMLDAMDSAVLDDGRVQSSENARTVDAVDDEYPFIDDLLSQEPFPPAAEPPKMENGKWMCHHHCRNGAPTKSGKPCSHKCCHEGVDKPRRPPQRKKTKEAGEEDSDEDHPVDVPKTRHEMHRGTTAKHILAKDVGHAKSKSNATNGGGDSGFQAERRPSQSKSQTEYANPIRSSLKRTRSIGDTPVSSSSRKRGTTICVTPIVDLSRDIDCIDLSIESDNDGVSESSNADKKLTTEETKKGRERLLKLHRKSQGDTTNPARLTKSYKNKVPRREGAHSSDPVGSVVDTLAANYGNDDTHYDGDSLADDEEFPDIDQLIGLTGNREAESSQRTTGNDETLYPGTFYTLKESMDYG</sequence>
<dbReference type="Gene3D" id="1.10.10.10">
    <property type="entry name" value="Winged helix-like DNA-binding domain superfamily/Winged helix DNA-binding domain"/>
    <property type="match status" value="1"/>
</dbReference>
<dbReference type="EMBL" id="QJNS01000033">
    <property type="protein sequence ID" value="RYO92012.1"/>
    <property type="molecule type" value="Genomic_DNA"/>
</dbReference>
<dbReference type="CDD" id="cd18795">
    <property type="entry name" value="SF2_C_Ski2"/>
    <property type="match status" value="1"/>
</dbReference>
<dbReference type="Pfam" id="PF23445">
    <property type="entry name" value="WHD_SNRNP200"/>
    <property type="match status" value="1"/>
</dbReference>
<keyword evidence="2" id="KW-0547">Nucleotide-binding</keyword>
<dbReference type="Gene3D" id="3.40.50.300">
    <property type="entry name" value="P-loop containing nucleotide triphosphate hydrolases"/>
    <property type="match status" value="2"/>
</dbReference>
<comment type="catalytic activity">
    <reaction evidence="10">
        <text>ATP + H2O = ADP + phosphate + H(+)</text>
        <dbReference type="Rhea" id="RHEA:13065"/>
        <dbReference type="ChEBI" id="CHEBI:15377"/>
        <dbReference type="ChEBI" id="CHEBI:15378"/>
        <dbReference type="ChEBI" id="CHEBI:30616"/>
        <dbReference type="ChEBI" id="CHEBI:43474"/>
        <dbReference type="ChEBI" id="CHEBI:456216"/>
        <dbReference type="EC" id="5.6.2.4"/>
    </reaction>
</comment>
<evidence type="ECO:0000256" key="4">
    <source>
        <dbReference type="ARBA" id="ARBA00022806"/>
    </source>
</evidence>
<comment type="similarity">
    <text evidence="1">Belongs to the helicase family. SKI2 subfamily.</text>
</comment>
<evidence type="ECO:0000259" key="12">
    <source>
        <dbReference type="PROSITE" id="PS51192"/>
    </source>
</evidence>
<evidence type="ECO:0000313" key="14">
    <source>
        <dbReference type="EMBL" id="RYO92012.1"/>
    </source>
</evidence>
<feature type="region of interest" description="Disordered" evidence="11">
    <location>
        <begin position="1190"/>
        <end position="1315"/>
    </location>
</feature>
<dbReference type="Pfam" id="PF00271">
    <property type="entry name" value="Helicase_C"/>
    <property type="match status" value="1"/>
</dbReference>
<comment type="catalytic activity">
    <reaction evidence="8">
        <text>Couples ATP hydrolysis with the unwinding of duplex DNA by translocating in the 3'-5' direction.</text>
        <dbReference type="EC" id="5.6.2.4"/>
    </reaction>
</comment>
<gene>
    <name evidence="14" type="ORF">DL762_001841</name>
</gene>
<dbReference type="SUPFAM" id="SSF52540">
    <property type="entry name" value="P-loop containing nucleoside triphosphate hydrolases"/>
    <property type="match status" value="1"/>
</dbReference>
<comment type="caution">
    <text evidence="14">The sequence shown here is derived from an EMBL/GenBank/DDBJ whole genome shotgun (WGS) entry which is preliminary data.</text>
</comment>
<evidence type="ECO:0000256" key="10">
    <source>
        <dbReference type="ARBA" id="ARBA00048988"/>
    </source>
</evidence>
<organism evidence="14 15">
    <name type="scientific">Monosporascus cannonballus</name>
    <dbReference type="NCBI Taxonomy" id="155416"/>
    <lineage>
        <taxon>Eukaryota</taxon>
        <taxon>Fungi</taxon>
        <taxon>Dikarya</taxon>
        <taxon>Ascomycota</taxon>
        <taxon>Pezizomycotina</taxon>
        <taxon>Sordariomycetes</taxon>
        <taxon>Xylariomycetidae</taxon>
        <taxon>Xylariales</taxon>
        <taxon>Xylariales incertae sedis</taxon>
        <taxon>Monosporascus</taxon>
    </lineage>
</organism>
<dbReference type="Gene3D" id="1.10.3380.10">
    <property type="entry name" value="Sec63 N-terminal domain-like domain"/>
    <property type="match status" value="1"/>
</dbReference>
<dbReference type="InterPro" id="IPR004179">
    <property type="entry name" value="Sec63-dom"/>
</dbReference>
<dbReference type="InterPro" id="IPR027417">
    <property type="entry name" value="P-loop_NTPase"/>
</dbReference>
<evidence type="ECO:0000256" key="7">
    <source>
        <dbReference type="ARBA" id="ARBA00023254"/>
    </source>
</evidence>
<dbReference type="InterPro" id="IPR011545">
    <property type="entry name" value="DEAD/DEAH_box_helicase_dom"/>
</dbReference>
<dbReference type="Pfam" id="PF02889">
    <property type="entry name" value="Sec63"/>
    <property type="match status" value="1"/>
</dbReference>
<evidence type="ECO:0000256" key="8">
    <source>
        <dbReference type="ARBA" id="ARBA00034617"/>
    </source>
</evidence>
<keyword evidence="6" id="KW-0413">Isomerase</keyword>
<dbReference type="PROSITE" id="PS51192">
    <property type="entry name" value="HELICASE_ATP_BIND_1"/>
    <property type="match status" value="1"/>
</dbReference>
<dbReference type="PANTHER" id="PTHR47835">
    <property type="entry name" value="HFM1, ATP DEPENDENT DNA HELICASE HOMOLOG"/>
    <property type="match status" value="1"/>
</dbReference>
<feature type="compositionally biased region" description="Basic and acidic residues" evidence="11">
    <location>
        <begin position="1230"/>
        <end position="1239"/>
    </location>
</feature>
<keyword evidence="3" id="KW-0378">Hydrolase</keyword>
<feature type="compositionally biased region" description="Low complexity" evidence="11">
    <location>
        <begin position="205"/>
        <end position="216"/>
    </location>
</feature>
<keyword evidence="7" id="KW-0469">Meiosis</keyword>
<feature type="compositionally biased region" description="Polar residues" evidence="11">
    <location>
        <begin position="193"/>
        <end position="204"/>
    </location>
</feature>